<dbReference type="EMBL" id="JAMQOT010000001">
    <property type="protein sequence ID" value="MDF9744023.1"/>
    <property type="molecule type" value="Genomic_DNA"/>
</dbReference>
<protein>
    <submittedName>
        <fullName evidence="2">Uncharacterized protein</fullName>
    </submittedName>
</protein>
<keyword evidence="3" id="KW-1185">Reference proteome</keyword>
<dbReference type="Proteomes" id="UP001154061">
    <property type="component" value="Unassembled WGS sequence"/>
</dbReference>
<accession>A0A9Q4KWE4</accession>
<proteinExistence type="predicted"/>
<feature type="compositionally biased region" description="Acidic residues" evidence="1">
    <location>
        <begin position="37"/>
        <end position="57"/>
    </location>
</feature>
<feature type="compositionally biased region" description="Acidic residues" evidence="1">
    <location>
        <begin position="89"/>
        <end position="104"/>
    </location>
</feature>
<dbReference type="AlphaFoldDB" id="A0A9Q4KWE4"/>
<evidence type="ECO:0000256" key="1">
    <source>
        <dbReference type="SAM" id="MobiDB-lite"/>
    </source>
</evidence>
<comment type="caution">
    <text evidence="2">The sequence shown here is derived from an EMBL/GenBank/DDBJ whole genome shotgun (WGS) entry which is preliminary data.</text>
</comment>
<dbReference type="RefSeq" id="WP_277519472.1">
    <property type="nucleotide sequence ID" value="NZ_JAMQOT010000001.1"/>
</dbReference>
<evidence type="ECO:0000313" key="3">
    <source>
        <dbReference type="Proteomes" id="UP001154061"/>
    </source>
</evidence>
<organism evidence="2 3">
    <name type="scientific">Natrinema salsiterrestre</name>
    <dbReference type="NCBI Taxonomy" id="2950540"/>
    <lineage>
        <taxon>Archaea</taxon>
        <taxon>Methanobacteriati</taxon>
        <taxon>Methanobacteriota</taxon>
        <taxon>Stenosarchaea group</taxon>
        <taxon>Halobacteria</taxon>
        <taxon>Halobacteriales</taxon>
        <taxon>Natrialbaceae</taxon>
        <taxon>Natrinema</taxon>
    </lineage>
</organism>
<feature type="region of interest" description="Disordered" evidence="1">
    <location>
        <begin position="31"/>
        <end position="61"/>
    </location>
</feature>
<gene>
    <name evidence="2" type="ORF">NDI89_00335</name>
</gene>
<reference evidence="2" key="1">
    <citation type="submission" date="2022-06" db="EMBL/GenBank/DDBJ databases">
        <title>Natrinema sp. a new haloarchaeum isolate from saline soil.</title>
        <authorList>
            <person name="Strakova D."/>
            <person name="Galisteo C."/>
            <person name="Sanchez-Porro C."/>
            <person name="Ventosa A."/>
        </authorList>
    </citation>
    <scope>NUCLEOTIDE SEQUENCE</scope>
    <source>
        <strain evidence="2">S1CR25-10</strain>
    </source>
</reference>
<sequence>MSDKKFTLIELHFDGEPQFGLGSIGKALPIGGIESTSEAESEPAAETDEDASTDEESGGAGKSAVGALVALVVLVAIAAAAKKFRGGEEEPDLETEEEPDVIVN</sequence>
<feature type="region of interest" description="Disordered" evidence="1">
    <location>
        <begin position="85"/>
        <end position="104"/>
    </location>
</feature>
<name>A0A9Q4KWE4_9EURY</name>
<evidence type="ECO:0000313" key="2">
    <source>
        <dbReference type="EMBL" id="MDF9744023.1"/>
    </source>
</evidence>